<evidence type="ECO:0000256" key="3">
    <source>
        <dbReference type="PROSITE-ProRule" id="PRU00464"/>
    </source>
</evidence>
<dbReference type="SUPFAM" id="SSF54197">
    <property type="entry name" value="HIT-like"/>
    <property type="match status" value="1"/>
</dbReference>
<name>A0A290Z1P6_9PSEU</name>
<dbReference type="AlphaFoldDB" id="A0A290Z1P6"/>
<feature type="short sequence motif" description="Histidine triad motif" evidence="2 3">
    <location>
        <begin position="98"/>
        <end position="102"/>
    </location>
</feature>
<dbReference type="CDD" id="cd01276">
    <property type="entry name" value="PKCI_related"/>
    <property type="match status" value="1"/>
</dbReference>
<dbReference type="PROSITE" id="PS51084">
    <property type="entry name" value="HIT_2"/>
    <property type="match status" value="1"/>
</dbReference>
<organism evidence="5 6">
    <name type="scientific">Actinosynnema pretiosum</name>
    <dbReference type="NCBI Taxonomy" id="42197"/>
    <lineage>
        <taxon>Bacteria</taxon>
        <taxon>Bacillati</taxon>
        <taxon>Actinomycetota</taxon>
        <taxon>Actinomycetes</taxon>
        <taxon>Pseudonocardiales</taxon>
        <taxon>Pseudonocardiaceae</taxon>
        <taxon>Actinosynnema</taxon>
    </lineage>
</organism>
<feature type="active site" description="Tele-AMP-histidine intermediate" evidence="1">
    <location>
        <position position="100"/>
    </location>
</feature>
<proteinExistence type="predicted"/>
<dbReference type="GO" id="GO:0003824">
    <property type="term" value="F:catalytic activity"/>
    <property type="evidence" value="ECO:0007669"/>
    <property type="project" value="InterPro"/>
</dbReference>
<dbReference type="PRINTS" id="PR00332">
    <property type="entry name" value="HISTRIAD"/>
</dbReference>
<dbReference type="InterPro" id="IPR036265">
    <property type="entry name" value="HIT-like_sf"/>
</dbReference>
<evidence type="ECO:0000256" key="1">
    <source>
        <dbReference type="PIRSR" id="PIRSR601310-1"/>
    </source>
</evidence>
<evidence type="ECO:0000313" key="6">
    <source>
        <dbReference type="Proteomes" id="UP000218505"/>
    </source>
</evidence>
<keyword evidence="6" id="KW-1185">Reference proteome</keyword>
<dbReference type="Proteomes" id="UP000218505">
    <property type="component" value="Chromosome"/>
</dbReference>
<dbReference type="Pfam" id="PF01230">
    <property type="entry name" value="HIT"/>
    <property type="match status" value="1"/>
</dbReference>
<dbReference type="InterPro" id="IPR001310">
    <property type="entry name" value="Histidine_triad_HIT"/>
</dbReference>
<evidence type="ECO:0000313" key="5">
    <source>
        <dbReference type="EMBL" id="ATE52924.1"/>
    </source>
</evidence>
<dbReference type="Gene3D" id="3.30.428.10">
    <property type="entry name" value="HIT-like"/>
    <property type="match status" value="1"/>
</dbReference>
<dbReference type="KEGG" id="apre:CNX65_06225"/>
<accession>A0A290Z1P6</accession>
<evidence type="ECO:0000256" key="2">
    <source>
        <dbReference type="PIRSR" id="PIRSR601310-3"/>
    </source>
</evidence>
<reference evidence="5" key="1">
    <citation type="submission" date="2017-09" db="EMBL/GenBank/DDBJ databases">
        <title>Complete Genome Sequence of ansamitocin-producing Bacterium Actinosynnema pretiosum X47.</title>
        <authorList>
            <person name="Cao G."/>
            <person name="Zong G."/>
            <person name="Zhong C."/>
            <person name="Fu J."/>
        </authorList>
    </citation>
    <scope>NUCLEOTIDE SEQUENCE [LARGE SCALE GENOMIC DNA]</scope>
    <source>
        <strain evidence="5">X47</strain>
    </source>
</reference>
<dbReference type="InterPro" id="IPR011146">
    <property type="entry name" value="HIT-like"/>
</dbReference>
<dbReference type="EMBL" id="CP023445">
    <property type="protein sequence ID" value="ATE52924.1"/>
    <property type="molecule type" value="Genomic_DNA"/>
</dbReference>
<sequence length="113" mass="11622">MDDCLFCKIADGAIPATVVHQTDTVIAFRDIAPQAPVHVVLVAKRHDTDAVALAKAAPGALDELFLAAGQVAEAEGVGESGYRLLFNTGADAGQTVFHAHLHLLGGKPLGALA</sequence>
<evidence type="ECO:0000259" key="4">
    <source>
        <dbReference type="PROSITE" id="PS51084"/>
    </source>
</evidence>
<dbReference type="RefSeq" id="WP_096491901.1">
    <property type="nucleotide sequence ID" value="NZ_CP023445.1"/>
</dbReference>
<gene>
    <name evidence="5" type="ORF">CNX65_06225</name>
</gene>
<feature type="domain" description="HIT" evidence="4">
    <location>
        <begin position="5"/>
        <end position="113"/>
    </location>
</feature>
<dbReference type="PANTHER" id="PTHR23089">
    <property type="entry name" value="HISTIDINE TRIAD HIT PROTEIN"/>
    <property type="match status" value="1"/>
</dbReference>
<protein>
    <submittedName>
        <fullName evidence="5">Histidine triad nucleotide-binding protein</fullName>
    </submittedName>
</protein>